<organism evidence="1 2">
    <name type="scientific">Catenulispora pinistramenti</name>
    <dbReference type="NCBI Taxonomy" id="2705254"/>
    <lineage>
        <taxon>Bacteria</taxon>
        <taxon>Bacillati</taxon>
        <taxon>Actinomycetota</taxon>
        <taxon>Actinomycetes</taxon>
        <taxon>Catenulisporales</taxon>
        <taxon>Catenulisporaceae</taxon>
        <taxon>Catenulispora</taxon>
    </lineage>
</organism>
<sequence length="112" mass="12415">MRPRIGTSANVPTCSQTPEGPVVSGLIDVENAMAGDPVADLAKTHSYSIRGNRVKLDALFEGYGEVPVEWERRFRLFELVQSFELWDFFCGAGMRDKLDPLADELRAIIAAD</sequence>
<accession>A0ABS5KVN2</accession>
<dbReference type="InterPro" id="IPR011009">
    <property type="entry name" value="Kinase-like_dom_sf"/>
</dbReference>
<dbReference type="EMBL" id="JAAFYZ010000092">
    <property type="protein sequence ID" value="MBS2550131.1"/>
    <property type="molecule type" value="Genomic_DNA"/>
</dbReference>
<dbReference type="SUPFAM" id="SSF56112">
    <property type="entry name" value="Protein kinase-like (PK-like)"/>
    <property type="match status" value="1"/>
</dbReference>
<dbReference type="RefSeq" id="WP_212012325.1">
    <property type="nucleotide sequence ID" value="NZ_JAAFYZ010000092.1"/>
</dbReference>
<reference evidence="1 2" key="1">
    <citation type="submission" date="2020-02" db="EMBL/GenBank/DDBJ databases">
        <title>Acidophilic actinobacteria isolated from forest soil.</title>
        <authorList>
            <person name="Golinska P."/>
        </authorList>
    </citation>
    <scope>NUCLEOTIDE SEQUENCE [LARGE SCALE GENOMIC DNA]</scope>
    <source>
        <strain evidence="1 2">NL8</strain>
    </source>
</reference>
<keyword evidence="2" id="KW-1185">Reference proteome</keyword>
<comment type="caution">
    <text evidence="1">The sequence shown here is derived from an EMBL/GenBank/DDBJ whole genome shotgun (WGS) entry which is preliminary data.</text>
</comment>
<protein>
    <submittedName>
        <fullName evidence="1">Uncharacterized protein</fullName>
    </submittedName>
</protein>
<proteinExistence type="predicted"/>
<name>A0ABS5KVN2_9ACTN</name>
<gene>
    <name evidence="1" type="ORF">KGQ19_25010</name>
</gene>
<evidence type="ECO:0000313" key="2">
    <source>
        <dbReference type="Proteomes" id="UP000730482"/>
    </source>
</evidence>
<dbReference type="Gene3D" id="3.90.1200.10">
    <property type="match status" value="1"/>
</dbReference>
<dbReference type="Proteomes" id="UP000730482">
    <property type="component" value="Unassembled WGS sequence"/>
</dbReference>
<evidence type="ECO:0000313" key="1">
    <source>
        <dbReference type="EMBL" id="MBS2550131.1"/>
    </source>
</evidence>